<dbReference type="Pfam" id="PF14559">
    <property type="entry name" value="TPR_19"/>
    <property type="match status" value="1"/>
</dbReference>
<proteinExistence type="predicted"/>
<organism evidence="8 9">
    <name type="scientific">Allomyces macrogynus (strain ATCC 38327)</name>
    <name type="common">Allomyces javanicus var. macrogynus</name>
    <dbReference type="NCBI Taxonomy" id="578462"/>
    <lineage>
        <taxon>Eukaryota</taxon>
        <taxon>Fungi</taxon>
        <taxon>Fungi incertae sedis</taxon>
        <taxon>Blastocladiomycota</taxon>
        <taxon>Blastocladiomycetes</taxon>
        <taxon>Blastocladiales</taxon>
        <taxon>Blastocladiaceae</taxon>
        <taxon>Allomyces</taxon>
    </lineage>
</organism>
<dbReference type="PANTHER" id="PTHR11246">
    <property type="entry name" value="PRE-MRNA SPLICING FACTOR"/>
    <property type="match status" value="1"/>
</dbReference>
<dbReference type="InterPro" id="IPR019734">
    <property type="entry name" value="TPR_rpt"/>
</dbReference>
<feature type="compositionally biased region" description="Low complexity" evidence="6">
    <location>
        <begin position="37"/>
        <end position="55"/>
    </location>
</feature>
<keyword evidence="2" id="KW-0507">mRNA processing</keyword>
<evidence type="ECO:0000259" key="7">
    <source>
        <dbReference type="Pfam" id="PF06424"/>
    </source>
</evidence>
<dbReference type="AlphaFoldDB" id="A0A0L0SUH6"/>
<evidence type="ECO:0000256" key="1">
    <source>
        <dbReference type="ARBA" id="ARBA00004123"/>
    </source>
</evidence>
<sequence length="903" mass="99823">MFSGTKDFMGKPAPAGYIAGLGRGATGFTTRSDIGPAREASAAALQKEAQATTGDDAGDDERYNDDPENESGLFSSLPYDADDEEADAIYAAVDAALANRRKKRRDTKDKEQKASIDDQPDKLTDMFVDAKIELRNVSVDDWEALPEAANLSRRKTKKDLGRERFVPVPDSVLTTAHHATQVDAAVPAGQADGTHTDFVEMGAARDRVLGVRLDQVSDSVAGQTVVDPKGYLTGLNSVLHKSDAEIGDIKKARLLLKSVITTNKNHAPGWIAAARLEEIAGKLVQARALIAKGCEECPKNEDIWLEAARLNTIDNAKVILAKAVRHIPTSVKIWLHASKLEGELASQKRVLRRALEFVPTSMTLWKAAISLEENPRRCAHLADACPLSACRSPVDMWLTLAKLETYDRAKAVLNKARKTIPTAHEIWIAAAMLEESQGNAANVEIVIGRGIQALANKGTVLPREKWLDEAVECEQSGAVLTCQSIIKHTIGMGLEEEQFKKTWIEDAETCTEKRCYATARAIYEHAVAALPHKKSIWRRAAFFEREHGTREQLLHLLERAVAAVPHAELLWLMAAKEKWLAGDIHGARSTLAAAFQANPASPQIWLAAVKLEQENRDYDRARAFLARARDQAGGEPRVWMKSAVLERLLGDFDAAIALVQEGVMRFPTFAKLWLIWAQVEEARGNIAAARDVYAKALKSAPTSVALWVQSAQLEERAGWEAKARVILDNARMVKPKTPLLWYEAIALEKRCGNTSQARFLLATALQECPTAGLLWGEAILLEDRPQRRARILDAIKHCGESDLHVLLAVARVFWAERKGDKARSWFERAIKADDDYGDTWAYWLRFERMHGTPERQAEVVNKCVAAEPKHGEIWPRVAKAVENTGKSIEEILELVAAEVKSTV</sequence>
<keyword evidence="4" id="KW-0508">mRNA splicing</keyword>
<dbReference type="FunFam" id="1.25.40.10:FF:000256">
    <property type="entry name" value="Probable pre-mRNA splicing factor prp1"/>
    <property type="match status" value="1"/>
</dbReference>
<feature type="region of interest" description="Disordered" evidence="6">
    <location>
        <begin position="1"/>
        <end position="78"/>
    </location>
</feature>
<dbReference type="Pfam" id="PF06424">
    <property type="entry name" value="PRP1_N"/>
    <property type="match status" value="1"/>
</dbReference>
<evidence type="ECO:0000256" key="3">
    <source>
        <dbReference type="ARBA" id="ARBA00022737"/>
    </source>
</evidence>
<evidence type="ECO:0000256" key="6">
    <source>
        <dbReference type="SAM" id="MobiDB-lite"/>
    </source>
</evidence>
<dbReference type="SMART" id="SM00386">
    <property type="entry name" value="HAT"/>
    <property type="match status" value="14"/>
</dbReference>
<protein>
    <recommendedName>
        <fullName evidence="7">PRP1 splicing factor N-terminal domain-containing protein</fullName>
    </recommendedName>
</protein>
<dbReference type="InterPro" id="IPR010491">
    <property type="entry name" value="PRP1_N"/>
</dbReference>
<dbReference type="PANTHER" id="PTHR11246:SF1">
    <property type="entry name" value="PRE-MRNA-PROCESSING FACTOR 6"/>
    <property type="match status" value="1"/>
</dbReference>
<dbReference type="GO" id="GO:0071013">
    <property type="term" value="C:catalytic step 2 spliceosome"/>
    <property type="evidence" value="ECO:0007669"/>
    <property type="project" value="TreeGrafter"/>
</dbReference>
<dbReference type="Pfam" id="PF13428">
    <property type="entry name" value="TPR_14"/>
    <property type="match status" value="2"/>
</dbReference>
<evidence type="ECO:0000256" key="4">
    <source>
        <dbReference type="ARBA" id="ARBA00023187"/>
    </source>
</evidence>
<dbReference type="GO" id="GO:0000244">
    <property type="term" value="P:spliceosomal tri-snRNP complex assembly"/>
    <property type="evidence" value="ECO:0007669"/>
    <property type="project" value="TreeGrafter"/>
</dbReference>
<reference evidence="8 9" key="1">
    <citation type="submission" date="2009-11" db="EMBL/GenBank/DDBJ databases">
        <title>Annotation of Allomyces macrogynus ATCC 38327.</title>
        <authorList>
            <consortium name="The Broad Institute Genome Sequencing Platform"/>
            <person name="Russ C."/>
            <person name="Cuomo C."/>
            <person name="Burger G."/>
            <person name="Gray M.W."/>
            <person name="Holland P.W.H."/>
            <person name="King N."/>
            <person name="Lang F.B.F."/>
            <person name="Roger A.J."/>
            <person name="Ruiz-Trillo I."/>
            <person name="Young S.K."/>
            <person name="Zeng Q."/>
            <person name="Gargeya S."/>
            <person name="Fitzgerald M."/>
            <person name="Haas B."/>
            <person name="Abouelleil A."/>
            <person name="Alvarado L."/>
            <person name="Arachchi H.M."/>
            <person name="Berlin A."/>
            <person name="Chapman S.B."/>
            <person name="Gearin G."/>
            <person name="Goldberg J."/>
            <person name="Griggs A."/>
            <person name="Gujja S."/>
            <person name="Hansen M."/>
            <person name="Heiman D."/>
            <person name="Howarth C."/>
            <person name="Larimer J."/>
            <person name="Lui A."/>
            <person name="MacDonald P.J.P."/>
            <person name="McCowen C."/>
            <person name="Montmayeur A."/>
            <person name="Murphy C."/>
            <person name="Neiman D."/>
            <person name="Pearson M."/>
            <person name="Priest M."/>
            <person name="Roberts A."/>
            <person name="Saif S."/>
            <person name="Shea T."/>
            <person name="Sisk P."/>
            <person name="Stolte C."/>
            <person name="Sykes S."/>
            <person name="Wortman J."/>
            <person name="Nusbaum C."/>
            <person name="Birren B."/>
        </authorList>
    </citation>
    <scope>NUCLEOTIDE SEQUENCE [LARGE SCALE GENOMIC DNA]</scope>
    <source>
        <strain evidence="8 9">ATCC 38327</strain>
    </source>
</reference>
<dbReference type="SUPFAM" id="SSF48452">
    <property type="entry name" value="TPR-like"/>
    <property type="match status" value="4"/>
</dbReference>
<name>A0A0L0SUH6_ALLM3</name>
<dbReference type="STRING" id="578462.A0A0L0SUH6"/>
<accession>A0A0L0SUH6</accession>
<evidence type="ECO:0000313" key="8">
    <source>
        <dbReference type="EMBL" id="KNE66248.1"/>
    </source>
</evidence>
<dbReference type="InterPro" id="IPR011990">
    <property type="entry name" value="TPR-like_helical_dom_sf"/>
</dbReference>
<keyword evidence="9" id="KW-1185">Reference proteome</keyword>
<dbReference type="eggNOG" id="KOG0495">
    <property type="taxonomic scope" value="Eukaryota"/>
</dbReference>
<keyword evidence="3" id="KW-0677">Repeat</keyword>
<keyword evidence="5" id="KW-0539">Nucleus</keyword>
<dbReference type="InterPro" id="IPR003107">
    <property type="entry name" value="HAT"/>
</dbReference>
<dbReference type="OrthoDB" id="440128at2759"/>
<dbReference type="EMBL" id="GG745349">
    <property type="protein sequence ID" value="KNE66248.1"/>
    <property type="molecule type" value="Genomic_DNA"/>
</dbReference>
<evidence type="ECO:0000256" key="2">
    <source>
        <dbReference type="ARBA" id="ARBA00022664"/>
    </source>
</evidence>
<feature type="domain" description="PRP1 splicing factor N-terminal" evidence="7">
    <location>
        <begin position="13"/>
        <end position="154"/>
    </location>
</feature>
<comment type="subcellular location">
    <subcellularLocation>
        <location evidence="1">Nucleus</location>
    </subcellularLocation>
</comment>
<dbReference type="VEuPathDB" id="FungiDB:AMAG_10486"/>
<dbReference type="OMA" id="KRTWIAD"/>
<dbReference type="Gene3D" id="1.25.40.10">
    <property type="entry name" value="Tetratricopeptide repeat domain"/>
    <property type="match status" value="4"/>
</dbReference>
<dbReference type="InterPro" id="IPR045075">
    <property type="entry name" value="Syf1-like"/>
</dbReference>
<dbReference type="Proteomes" id="UP000054350">
    <property type="component" value="Unassembled WGS sequence"/>
</dbReference>
<dbReference type="SMART" id="SM00028">
    <property type="entry name" value="TPR"/>
    <property type="match status" value="4"/>
</dbReference>
<dbReference type="GO" id="GO:0046540">
    <property type="term" value="C:U4/U6 x U5 tri-snRNP complex"/>
    <property type="evidence" value="ECO:0007669"/>
    <property type="project" value="TreeGrafter"/>
</dbReference>
<evidence type="ECO:0000256" key="5">
    <source>
        <dbReference type="ARBA" id="ARBA00023242"/>
    </source>
</evidence>
<reference evidence="9" key="2">
    <citation type="submission" date="2009-11" db="EMBL/GenBank/DDBJ databases">
        <title>The Genome Sequence of Allomyces macrogynus strain ATCC 38327.</title>
        <authorList>
            <consortium name="The Broad Institute Genome Sequencing Platform"/>
            <person name="Russ C."/>
            <person name="Cuomo C."/>
            <person name="Shea T."/>
            <person name="Young S.K."/>
            <person name="Zeng Q."/>
            <person name="Koehrsen M."/>
            <person name="Haas B."/>
            <person name="Borodovsky M."/>
            <person name="Guigo R."/>
            <person name="Alvarado L."/>
            <person name="Berlin A."/>
            <person name="Borenstein D."/>
            <person name="Chen Z."/>
            <person name="Engels R."/>
            <person name="Freedman E."/>
            <person name="Gellesch M."/>
            <person name="Goldberg J."/>
            <person name="Griggs A."/>
            <person name="Gujja S."/>
            <person name="Heiman D."/>
            <person name="Hepburn T."/>
            <person name="Howarth C."/>
            <person name="Jen D."/>
            <person name="Larson L."/>
            <person name="Lewis B."/>
            <person name="Mehta T."/>
            <person name="Park D."/>
            <person name="Pearson M."/>
            <person name="Roberts A."/>
            <person name="Saif S."/>
            <person name="Shenoy N."/>
            <person name="Sisk P."/>
            <person name="Stolte C."/>
            <person name="Sykes S."/>
            <person name="Walk T."/>
            <person name="White J."/>
            <person name="Yandava C."/>
            <person name="Burger G."/>
            <person name="Gray M.W."/>
            <person name="Holland P.W.H."/>
            <person name="King N."/>
            <person name="Lang F.B.F."/>
            <person name="Roger A.J."/>
            <person name="Ruiz-Trillo I."/>
            <person name="Lander E."/>
            <person name="Nusbaum C."/>
        </authorList>
    </citation>
    <scope>NUCLEOTIDE SEQUENCE [LARGE SCALE GENOMIC DNA]</scope>
    <source>
        <strain evidence="9">ATCC 38327</strain>
    </source>
</reference>
<evidence type="ECO:0000313" key="9">
    <source>
        <dbReference type="Proteomes" id="UP000054350"/>
    </source>
</evidence>
<gene>
    <name evidence="8" type="ORF">AMAG_10486</name>
</gene>